<sequence length="210" mass="22815">MITAFTAIGALVFTGLSLNATRDQVEVAQQGQYTDRYTKAVEQLDQTGPEHLQTRLGGIYALQRLAIDSPRDQPTIINVLVTFIISTIHRVVDPPSCAEPTAPDTQAALTVLIERDRKLDAGTTPDHGMRLPGACLSSGQLRHAYLSGADLDGADLLDTDLGAAVLNAALLDDANLLGANLRGTDLRGRNWAMRTWAWRHWAGRIYAKQT</sequence>
<gene>
    <name evidence="1" type="ORF">ACFFTO_17655</name>
</gene>
<keyword evidence="2" id="KW-1185">Reference proteome</keyword>
<dbReference type="EMBL" id="JBHMBK010000012">
    <property type="protein sequence ID" value="MFB9686024.1"/>
    <property type="molecule type" value="Genomic_DNA"/>
</dbReference>
<accession>A0ABV5U3Q5</accession>
<reference evidence="1 2" key="1">
    <citation type="submission" date="2024-09" db="EMBL/GenBank/DDBJ databases">
        <authorList>
            <person name="Sun Q."/>
            <person name="Mori K."/>
        </authorList>
    </citation>
    <scope>NUCLEOTIDE SEQUENCE [LARGE SCALE GENOMIC DNA]</scope>
    <source>
        <strain evidence="1 2">JCM 13852</strain>
    </source>
</reference>
<evidence type="ECO:0000313" key="2">
    <source>
        <dbReference type="Proteomes" id="UP001589535"/>
    </source>
</evidence>
<dbReference type="Proteomes" id="UP001589535">
    <property type="component" value="Unassembled WGS sequence"/>
</dbReference>
<proteinExistence type="predicted"/>
<dbReference type="Gene3D" id="2.160.20.80">
    <property type="entry name" value="E3 ubiquitin-protein ligase SopA"/>
    <property type="match status" value="1"/>
</dbReference>
<name>A0ABV5U3Q5_9PSEU</name>
<dbReference type="Pfam" id="PF00805">
    <property type="entry name" value="Pentapeptide"/>
    <property type="match status" value="1"/>
</dbReference>
<evidence type="ECO:0000313" key="1">
    <source>
        <dbReference type="EMBL" id="MFB9686024.1"/>
    </source>
</evidence>
<protein>
    <submittedName>
        <fullName evidence="1">Pentapeptide repeat-containing protein</fullName>
    </submittedName>
</protein>
<organism evidence="1 2">
    <name type="scientific">Amycolatopsis plumensis</name>
    <dbReference type="NCBI Taxonomy" id="236508"/>
    <lineage>
        <taxon>Bacteria</taxon>
        <taxon>Bacillati</taxon>
        <taxon>Actinomycetota</taxon>
        <taxon>Actinomycetes</taxon>
        <taxon>Pseudonocardiales</taxon>
        <taxon>Pseudonocardiaceae</taxon>
        <taxon>Amycolatopsis</taxon>
    </lineage>
</organism>
<comment type="caution">
    <text evidence="1">The sequence shown here is derived from an EMBL/GenBank/DDBJ whole genome shotgun (WGS) entry which is preliminary data.</text>
</comment>
<dbReference type="SUPFAM" id="SSF141571">
    <property type="entry name" value="Pentapeptide repeat-like"/>
    <property type="match status" value="1"/>
</dbReference>
<dbReference type="InterPro" id="IPR001646">
    <property type="entry name" value="5peptide_repeat"/>
</dbReference>